<gene>
    <name evidence="1" type="ORF">G9H61_05000</name>
</gene>
<dbReference type="RefSeq" id="WP_269009738.1">
    <property type="nucleotide sequence ID" value="NZ_JAANOH010000002.1"/>
</dbReference>
<reference evidence="1 2" key="1">
    <citation type="submission" date="2020-03" db="EMBL/GenBank/DDBJ databases">
        <authorList>
            <person name="Pitt A."/>
            <person name="Hahn M.W."/>
        </authorList>
    </citation>
    <scope>NUCLEOTIDE SEQUENCE [LARGE SCALE GENOMIC DNA]</scope>
    <source>
        <strain evidence="1 2">5A-MARBSE</strain>
    </source>
</reference>
<keyword evidence="2" id="KW-1185">Reference proteome</keyword>
<evidence type="ECO:0008006" key="3">
    <source>
        <dbReference type="Google" id="ProtNLM"/>
    </source>
</evidence>
<organism evidence="1 2">
    <name type="scientific">Aquirufa ecclesiirivi</name>
    <dbReference type="NCBI Taxonomy" id="2715124"/>
    <lineage>
        <taxon>Bacteria</taxon>
        <taxon>Pseudomonadati</taxon>
        <taxon>Bacteroidota</taxon>
        <taxon>Cytophagia</taxon>
        <taxon>Cytophagales</taxon>
        <taxon>Flectobacillaceae</taxon>
        <taxon>Aquirufa</taxon>
    </lineage>
</organism>
<dbReference type="EMBL" id="JAANOH010000002">
    <property type="protein sequence ID" value="MCZ2474791.1"/>
    <property type="molecule type" value="Genomic_DNA"/>
</dbReference>
<dbReference type="Proteomes" id="UP001321186">
    <property type="component" value="Unassembled WGS sequence"/>
</dbReference>
<sequence length="570" mass="64560">MKRRKFVHIGALGIGTLAHWNTSYAAKIKEEKPAWLQKIILQNDQDFPRYEALRITDQKHPFVGGFRDGDDIPNPQTTGYYVLKVACAVISPESSFYQSTAHVEKAIQACNCLLNMQHADGTIDLLSTNFHSPPDTAFSVEKLCVAYTLLQKNNQGNRYSALMSPLETFLKRCGESLVVGGIHTPNHRWVVSGALAKLYQIWPDPRYKARAEQWLQENIDQDPDGQYTEKSAGIYSAIINKALISIHQVFNKPALLNVVRKNLEMTLFYVHPNMEVVTDASNRQDKGGINMFENYYYGYRYLALLDKNPRFAAMCRLIEKAYFPRIGTHIENFLDEPFLWQELPSGNSIPTNYVKSFPYSGLIRIRRENWDATLLVNNPNFLTFHHGNAILQGLRLAASFFGKGQFQSNEIKQVGNAWILQQKLDGPYFQPHTKDQIDPSGDWEKMPRSNRKQSEIQYLETTVQVKEISGGLMVDIDMKGTDGVPVSLELIFRGEGKLEGLVPSGKESNAYLLKESEGKYSLGEDFIHFGPGKAEHKAIHLRGALPFAQAPSVYITGFTPFSHQLFIRQS</sequence>
<evidence type="ECO:0000313" key="1">
    <source>
        <dbReference type="EMBL" id="MCZ2474791.1"/>
    </source>
</evidence>
<accession>A0ABT4JGX1</accession>
<protein>
    <recommendedName>
        <fullName evidence="3">Alpha-L-rhamnosidase six-hairpin glycosidase domain-containing protein</fullName>
    </recommendedName>
</protein>
<name>A0ABT4JGX1_9BACT</name>
<comment type="caution">
    <text evidence="1">The sequence shown here is derived from an EMBL/GenBank/DDBJ whole genome shotgun (WGS) entry which is preliminary data.</text>
</comment>
<evidence type="ECO:0000313" key="2">
    <source>
        <dbReference type="Proteomes" id="UP001321186"/>
    </source>
</evidence>
<proteinExistence type="predicted"/>